<dbReference type="SMART" id="SM00852">
    <property type="entry name" value="MoCF_biosynth"/>
    <property type="match status" value="1"/>
</dbReference>
<dbReference type="InterPro" id="IPR051920">
    <property type="entry name" value="MPT_Adenylyltrnsfr/MoaC-Rel"/>
</dbReference>
<organism evidence="4 5">
    <name type="scientific">Paramicrobacterium humi</name>
    <dbReference type="NCBI Taxonomy" id="640635"/>
    <lineage>
        <taxon>Bacteria</taxon>
        <taxon>Bacillati</taxon>
        <taxon>Actinomycetota</taxon>
        <taxon>Actinomycetes</taxon>
        <taxon>Micrococcales</taxon>
        <taxon>Microbacteriaceae</taxon>
        <taxon>Paramicrobacterium</taxon>
    </lineage>
</organism>
<accession>A0A1H4MZV4</accession>
<dbReference type="SUPFAM" id="SSF53218">
    <property type="entry name" value="Molybdenum cofactor biosynthesis proteins"/>
    <property type="match status" value="1"/>
</dbReference>
<dbReference type="Proteomes" id="UP000199183">
    <property type="component" value="Unassembled WGS sequence"/>
</dbReference>
<dbReference type="InterPro" id="IPR036425">
    <property type="entry name" value="MoaB/Mog-like_dom_sf"/>
</dbReference>
<dbReference type="PROSITE" id="PS01078">
    <property type="entry name" value="MOCF_BIOSYNTHESIS_1"/>
    <property type="match status" value="1"/>
</dbReference>
<dbReference type="PANTHER" id="PTHR43764">
    <property type="entry name" value="MOLYBDENUM COFACTOR BIOSYNTHESIS"/>
    <property type="match status" value="1"/>
</dbReference>
<gene>
    <name evidence="4" type="ORF">SAMN04489806_2031</name>
</gene>
<evidence type="ECO:0000259" key="3">
    <source>
        <dbReference type="SMART" id="SM00852"/>
    </source>
</evidence>
<dbReference type="GO" id="GO:0006777">
    <property type="term" value="P:Mo-molybdopterin cofactor biosynthetic process"/>
    <property type="evidence" value="ECO:0007669"/>
    <property type="project" value="UniProtKB-KW"/>
</dbReference>
<reference evidence="4 5" key="1">
    <citation type="submission" date="2016-10" db="EMBL/GenBank/DDBJ databases">
        <authorList>
            <person name="de Groot N.N."/>
        </authorList>
    </citation>
    <scope>NUCLEOTIDE SEQUENCE [LARGE SCALE GENOMIC DNA]</scope>
    <source>
        <strain evidence="4 5">DSM 21799</strain>
    </source>
</reference>
<evidence type="ECO:0000256" key="2">
    <source>
        <dbReference type="ARBA" id="ARBA00023150"/>
    </source>
</evidence>
<dbReference type="EMBL" id="FNRY01000001">
    <property type="protein sequence ID" value="SEB88347.1"/>
    <property type="molecule type" value="Genomic_DNA"/>
</dbReference>
<comment type="pathway">
    <text evidence="1">Cofactor biosynthesis; molybdopterin biosynthesis.</text>
</comment>
<evidence type="ECO:0000313" key="5">
    <source>
        <dbReference type="Proteomes" id="UP000199183"/>
    </source>
</evidence>
<feature type="domain" description="MoaB/Mog" evidence="3">
    <location>
        <begin position="9"/>
        <end position="151"/>
    </location>
</feature>
<name>A0A1H4MZV4_9MICO</name>
<keyword evidence="2" id="KW-0501">Molybdenum cofactor biosynthesis</keyword>
<dbReference type="AlphaFoldDB" id="A0A1H4MZV4"/>
<dbReference type="InterPro" id="IPR008284">
    <property type="entry name" value="MoCF_biosynth_CS"/>
</dbReference>
<dbReference type="STRING" id="640635.SAMN04489806_2031"/>
<protein>
    <submittedName>
        <fullName evidence="4">Molybdenum cofactor synthesis domain-containing protein</fullName>
    </submittedName>
</protein>
<evidence type="ECO:0000313" key="4">
    <source>
        <dbReference type="EMBL" id="SEB88347.1"/>
    </source>
</evidence>
<dbReference type="RefSeq" id="WP_091183465.1">
    <property type="nucleotide sequence ID" value="NZ_FNRY01000001.1"/>
</dbReference>
<sequence length="161" mass="15916">MSRPTDQAAVITVSDRAAAGTYADASGPLAAELLGAAGWTTSVTVVPDEQDAIAGGIRSAIDAGARLVVTTGGTGIGARDVTPEATAPLLRLRLPGIAEQIRRVGAEKLPQALLSRGIAGICGDALIVNLAGSPGAVRDGIPVVLGVAAHVVAQLDGGDHS</sequence>
<dbReference type="InterPro" id="IPR001453">
    <property type="entry name" value="MoaB/Mog_dom"/>
</dbReference>
<evidence type="ECO:0000256" key="1">
    <source>
        <dbReference type="ARBA" id="ARBA00005046"/>
    </source>
</evidence>
<proteinExistence type="predicted"/>
<dbReference type="Pfam" id="PF00994">
    <property type="entry name" value="MoCF_biosynth"/>
    <property type="match status" value="1"/>
</dbReference>
<dbReference type="NCBIfam" id="TIGR00177">
    <property type="entry name" value="molyb_syn"/>
    <property type="match status" value="1"/>
</dbReference>
<dbReference type="OrthoDB" id="9794429at2"/>
<dbReference type="Gene3D" id="3.40.980.10">
    <property type="entry name" value="MoaB/Mog-like domain"/>
    <property type="match status" value="1"/>
</dbReference>
<dbReference type="PANTHER" id="PTHR43764:SF1">
    <property type="entry name" value="MOLYBDOPTERIN MOLYBDOTRANSFERASE"/>
    <property type="match status" value="1"/>
</dbReference>
<keyword evidence="5" id="KW-1185">Reference proteome</keyword>
<dbReference type="UniPathway" id="UPA00344"/>
<dbReference type="CDD" id="cd00886">
    <property type="entry name" value="MogA_MoaB"/>
    <property type="match status" value="1"/>
</dbReference>